<sequence length="145" mass="15189">MVAADTIGNMTRPPKRSVSAPTGMRPSEPTTTGTATSSACWKAESPRESLNRGPSGLSSAHAQKLTANPRVATVNMAARLPAVGSPARGSTGCFPPVPHFPFVPCVEVIVPACRPRPAVPPARADSLRSHPNKPDGPRRRHSRTG</sequence>
<reference evidence="2 3" key="1">
    <citation type="submission" date="2018-02" db="EMBL/GenBank/DDBJ databases">
        <title>Genomic Encyclopedia of Archaeal and Bacterial Type Strains, Phase II (KMG-II): from individual species to whole genera.</title>
        <authorList>
            <person name="Goeker M."/>
        </authorList>
    </citation>
    <scope>NUCLEOTIDE SEQUENCE [LARGE SCALE GENOMIC DNA]</scope>
    <source>
        <strain evidence="2 3">YU 961-1</strain>
    </source>
</reference>
<keyword evidence="3" id="KW-1185">Reference proteome</keyword>
<name>A0A2S6GN37_9PSEU</name>
<evidence type="ECO:0000313" key="3">
    <source>
        <dbReference type="Proteomes" id="UP000239203"/>
    </source>
</evidence>
<feature type="compositionally biased region" description="Polar residues" evidence="1">
    <location>
        <begin position="28"/>
        <end position="39"/>
    </location>
</feature>
<organism evidence="2 3">
    <name type="scientific">Actinokineospora auranticolor</name>
    <dbReference type="NCBI Taxonomy" id="155976"/>
    <lineage>
        <taxon>Bacteria</taxon>
        <taxon>Bacillati</taxon>
        <taxon>Actinomycetota</taxon>
        <taxon>Actinomycetes</taxon>
        <taxon>Pseudonocardiales</taxon>
        <taxon>Pseudonocardiaceae</taxon>
        <taxon>Actinokineospora</taxon>
    </lineage>
</organism>
<evidence type="ECO:0000313" key="2">
    <source>
        <dbReference type="EMBL" id="PPK66638.1"/>
    </source>
</evidence>
<comment type="caution">
    <text evidence="2">The sequence shown here is derived from an EMBL/GenBank/DDBJ whole genome shotgun (WGS) entry which is preliminary data.</text>
</comment>
<feature type="compositionally biased region" description="Low complexity" evidence="1">
    <location>
        <begin position="115"/>
        <end position="124"/>
    </location>
</feature>
<dbReference type="AlphaFoldDB" id="A0A2S6GN37"/>
<gene>
    <name evidence="2" type="ORF">CLV40_10923</name>
</gene>
<protein>
    <submittedName>
        <fullName evidence="2">Uncharacterized protein</fullName>
    </submittedName>
</protein>
<feature type="compositionally biased region" description="Basic and acidic residues" evidence="1">
    <location>
        <begin position="125"/>
        <end position="137"/>
    </location>
</feature>
<dbReference type="Proteomes" id="UP000239203">
    <property type="component" value="Unassembled WGS sequence"/>
</dbReference>
<proteinExistence type="predicted"/>
<evidence type="ECO:0000256" key="1">
    <source>
        <dbReference type="SAM" id="MobiDB-lite"/>
    </source>
</evidence>
<feature type="region of interest" description="Disordered" evidence="1">
    <location>
        <begin position="115"/>
        <end position="145"/>
    </location>
</feature>
<dbReference type="EMBL" id="PTIX01000009">
    <property type="protein sequence ID" value="PPK66638.1"/>
    <property type="molecule type" value="Genomic_DNA"/>
</dbReference>
<feature type="region of interest" description="Disordered" evidence="1">
    <location>
        <begin position="1"/>
        <end position="64"/>
    </location>
</feature>
<accession>A0A2S6GN37</accession>